<evidence type="ECO:0000256" key="4">
    <source>
        <dbReference type="ARBA" id="ARBA00023163"/>
    </source>
</evidence>
<dbReference type="CDD" id="cd08422">
    <property type="entry name" value="PBP2_CrgA_like"/>
    <property type="match status" value="1"/>
</dbReference>
<keyword evidence="2" id="KW-0805">Transcription regulation</keyword>
<reference evidence="6 7" key="1">
    <citation type="submission" date="2019-09" db="EMBL/GenBank/DDBJ databases">
        <title>Whole genome sequence of Vibrio fortis.</title>
        <authorList>
            <person name="Das S.K."/>
        </authorList>
    </citation>
    <scope>NUCLEOTIDE SEQUENCE [LARGE SCALE GENOMIC DNA]</scope>
    <source>
        <strain evidence="6 7">AN60</strain>
    </source>
</reference>
<proteinExistence type="inferred from homology"/>
<evidence type="ECO:0000256" key="2">
    <source>
        <dbReference type="ARBA" id="ARBA00023015"/>
    </source>
</evidence>
<comment type="similarity">
    <text evidence="1">Belongs to the LysR transcriptional regulatory family.</text>
</comment>
<dbReference type="Pfam" id="PF03466">
    <property type="entry name" value="LysR_substrate"/>
    <property type="match status" value="1"/>
</dbReference>
<dbReference type="InterPro" id="IPR000847">
    <property type="entry name" value="LysR_HTH_N"/>
</dbReference>
<dbReference type="Proteomes" id="UP000326789">
    <property type="component" value="Unassembled WGS sequence"/>
</dbReference>
<sequence length="299" mass="33771">MLPSQLPLFICSAQEGSFSAAGRKLGISAAAVSKGVAALEKHAGVRLFHRNTRQFSLTEDGAALYHRVEPLISEIEESMDSLTEQNRNPSGKLRVNLPDSFGRKFIMPHIAEFMTLYPEIELDIVLSDNVLDVVDKGFDVSVGNRINEDSRLVARTIYQMQSGLFASKGYVDKFGEPKSIEELKQHNAIIYRPLSSGRLFTWPLRETSSNKDDEHIQFTPQGKLSLSNISAAKVVMMQDLGIVYMGKWHVKEELEKQEVVPILESAWPGAKPVWIYYSSRENLPKRTRLFIDFIVDKLR</sequence>
<dbReference type="PANTHER" id="PTHR30537">
    <property type="entry name" value="HTH-TYPE TRANSCRIPTIONAL REGULATOR"/>
    <property type="match status" value="1"/>
</dbReference>
<protein>
    <submittedName>
        <fullName evidence="6">LysR family transcriptional regulator</fullName>
    </submittedName>
</protein>
<dbReference type="RefSeq" id="WP_150873219.1">
    <property type="nucleotide sequence ID" value="NZ_VWSE01000010.1"/>
</dbReference>
<dbReference type="SUPFAM" id="SSF46785">
    <property type="entry name" value="Winged helix' DNA-binding domain"/>
    <property type="match status" value="1"/>
</dbReference>
<dbReference type="Gene3D" id="1.10.10.10">
    <property type="entry name" value="Winged helix-like DNA-binding domain superfamily/Winged helix DNA-binding domain"/>
    <property type="match status" value="1"/>
</dbReference>
<dbReference type="GO" id="GO:0003677">
    <property type="term" value="F:DNA binding"/>
    <property type="evidence" value="ECO:0007669"/>
    <property type="project" value="UniProtKB-KW"/>
</dbReference>
<gene>
    <name evidence="6" type="ORF">F2P58_23715</name>
</gene>
<dbReference type="GO" id="GO:0003700">
    <property type="term" value="F:DNA-binding transcription factor activity"/>
    <property type="evidence" value="ECO:0007669"/>
    <property type="project" value="InterPro"/>
</dbReference>
<dbReference type="InterPro" id="IPR058163">
    <property type="entry name" value="LysR-type_TF_proteobact-type"/>
</dbReference>
<accession>A0A5N3QUC5</accession>
<name>A0A5N3QUC5_9VIBR</name>
<dbReference type="EMBL" id="VWSE01000010">
    <property type="protein sequence ID" value="KAB0285520.1"/>
    <property type="molecule type" value="Genomic_DNA"/>
</dbReference>
<dbReference type="AlphaFoldDB" id="A0A5N3QUC5"/>
<dbReference type="FunFam" id="1.10.10.10:FF:000001">
    <property type="entry name" value="LysR family transcriptional regulator"/>
    <property type="match status" value="1"/>
</dbReference>
<evidence type="ECO:0000256" key="3">
    <source>
        <dbReference type="ARBA" id="ARBA00023125"/>
    </source>
</evidence>
<keyword evidence="4" id="KW-0804">Transcription</keyword>
<organism evidence="6 7">
    <name type="scientific">Vibrio fortis</name>
    <dbReference type="NCBI Taxonomy" id="212667"/>
    <lineage>
        <taxon>Bacteria</taxon>
        <taxon>Pseudomonadati</taxon>
        <taxon>Pseudomonadota</taxon>
        <taxon>Gammaproteobacteria</taxon>
        <taxon>Vibrionales</taxon>
        <taxon>Vibrionaceae</taxon>
        <taxon>Vibrio</taxon>
    </lineage>
</organism>
<dbReference type="InterPro" id="IPR036388">
    <property type="entry name" value="WH-like_DNA-bd_sf"/>
</dbReference>
<keyword evidence="3" id="KW-0238">DNA-binding</keyword>
<dbReference type="SUPFAM" id="SSF53850">
    <property type="entry name" value="Periplasmic binding protein-like II"/>
    <property type="match status" value="1"/>
</dbReference>
<dbReference type="InterPro" id="IPR005119">
    <property type="entry name" value="LysR_subst-bd"/>
</dbReference>
<dbReference type="PANTHER" id="PTHR30537:SF5">
    <property type="entry name" value="HTH-TYPE TRANSCRIPTIONAL ACTIVATOR TTDR-RELATED"/>
    <property type="match status" value="1"/>
</dbReference>
<evidence type="ECO:0000313" key="6">
    <source>
        <dbReference type="EMBL" id="KAB0285520.1"/>
    </source>
</evidence>
<dbReference type="InterPro" id="IPR036390">
    <property type="entry name" value="WH_DNA-bd_sf"/>
</dbReference>
<dbReference type="Gene3D" id="3.40.190.290">
    <property type="match status" value="1"/>
</dbReference>
<evidence type="ECO:0000259" key="5">
    <source>
        <dbReference type="PROSITE" id="PS50931"/>
    </source>
</evidence>
<dbReference type="Pfam" id="PF00126">
    <property type="entry name" value="HTH_1"/>
    <property type="match status" value="1"/>
</dbReference>
<dbReference type="PROSITE" id="PS50931">
    <property type="entry name" value="HTH_LYSR"/>
    <property type="match status" value="1"/>
</dbReference>
<evidence type="ECO:0000256" key="1">
    <source>
        <dbReference type="ARBA" id="ARBA00009437"/>
    </source>
</evidence>
<evidence type="ECO:0000313" key="7">
    <source>
        <dbReference type="Proteomes" id="UP000326789"/>
    </source>
</evidence>
<comment type="caution">
    <text evidence="6">The sequence shown here is derived from an EMBL/GenBank/DDBJ whole genome shotgun (WGS) entry which is preliminary data.</text>
</comment>
<feature type="domain" description="HTH lysR-type" evidence="5">
    <location>
        <begin position="1"/>
        <end position="58"/>
    </location>
</feature>